<dbReference type="RefSeq" id="WP_094475250.1">
    <property type="nucleotide sequence ID" value="NZ_NOXT01000126.1"/>
</dbReference>
<organism evidence="3 4">
    <name type="scientific">Sandarakinorhabdus cyanobacteriorum</name>
    <dbReference type="NCBI Taxonomy" id="1981098"/>
    <lineage>
        <taxon>Bacteria</taxon>
        <taxon>Pseudomonadati</taxon>
        <taxon>Pseudomonadota</taxon>
        <taxon>Alphaproteobacteria</taxon>
        <taxon>Sphingomonadales</taxon>
        <taxon>Sphingosinicellaceae</taxon>
        <taxon>Sandarakinorhabdus</taxon>
    </lineage>
</organism>
<gene>
    <name evidence="3" type="ORF">CHU93_16555</name>
</gene>
<evidence type="ECO:0000313" key="3">
    <source>
        <dbReference type="EMBL" id="OYQ24035.1"/>
    </source>
</evidence>
<reference evidence="3 4" key="1">
    <citation type="submission" date="2017-07" db="EMBL/GenBank/DDBJ databases">
        <title>Sandarakinorhabdus cyanobacteriorum sp. nov., a novel bacterium isolated from cyanobacterial aggregates in a eutrophic lake.</title>
        <authorList>
            <person name="Cai H."/>
        </authorList>
    </citation>
    <scope>NUCLEOTIDE SEQUENCE [LARGE SCALE GENOMIC DNA]</scope>
    <source>
        <strain evidence="3 4">TH057</strain>
    </source>
</reference>
<evidence type="ECO:0000256" key="1">
    <source>
        <dbReference type="SAM" id="MobiDB-lite"/>
    </source>
</evidence>
<comment type="caution">
    <text evidence="3">The sequence shown here is derived from an EMBL/GenBank/DDBJ whole genome shotgun (WGS) entry which is preliminary data.</text>
</comment>
<dbReference type="EMBL" id="NOXT01000126">
    <property type="protein sequence ID" value="OYQ24035.1"/>
    <property type="molecule type" value="Genomic_DNA"/>
</dbReference>
<feature type="region of interest" description="Disordered" evidence="1">
    <location>
        <begin position="120"/>
        <end position="139"/>
    </location>
</feature>
<protein>
    <recommendedName>
        <fullName evidence="2">PDZ domain-containing protein</fullName>
    </recommendedName>
</protein>
<proteinExistence type="predicted"/>
<name>A0A255Y5Y4_9SPHN</name>
<sequence length="223" mass="22775">MVTATPREWAMAVGGGLALSVALVAILRPSAEAPAEPPIAALPAPVSAPLPPPAPATAPGDLALSGLRTGPDGGMAIITAGGRQYRLTPGRSLPGGLKLLRTEPGRAILAGPAGEQTLAFPDAPRAAPGPSRPPGDDPTPWRLALSQIRSGNQLVGWQLGSLAALPMLARAGLQPGDILLSANGQQLLSEEKIIELPQELAANGQLILRYRRGGREAEARVAP</sequence>
<dbReference type="OrthoDB" id="9812912at2"/>
<dbReference type="InterPro" id="IPR041489">
    <property type="entry name" value="PDZ_6"/>
</dbReference>
<feature type="domain" description="PDZ" evidence="2">
    <location>
        <begin position="169"/>
        <end position="212"/>
    </location>
</feature>
<accession>A0A255Y5Y4</accession>
<dbReference type="Proteomes" id="UP000216991">
    <property type="component" value="Unassembled WGS sequence"/>
</dbReference>
<dbReference type="SUPFAM" id="SSF50156">
    <property type="entry name" value="PDZ domain-like"/>
    <property type="match status" value="1"/>
</dbReference>
<dbReference type="Pfam" id="PF17820">
    <property type="entry name" value="PDZ_6"/>
    <property type="match status" value="1"/>
</dbReference>
<dbReference type="InterPro" id="IPR036034">
    <property type="entry name" value="PDZ_sf"/>
</dbReference>
<evidence type="ECO:0000259" key="2">
    <source>
        <dbReference type="Pfam" id="PF17820"/>
    </source>
</evidence>
<keyword evidence="4" id="KW-1185">Reference proteome</keyword>
<evidence type="ECO:0000313" key="4">
    <source>
        <dbReference type="Proteomes" id="UP000216991"/>
    </source>
</evidence>
<dbReference type="AlphaFoldDB" id="A0A255Y5Y4"/>
<dbReference type="Gene3D" id="2.30.42.10">
    <property type="match status" value="1"/>
</dbReference>